<feature type="active site" evidence="6">
    <location>
        <position position="278"/>
    </location>
</feature>
<proteinExistence type="inferred from homology"/>
<feature type="transmembrane region" description="Helical" evidence="9">
    <location>
        <begin position="6"/>
        <end position="27"/>
    </location>
</feature>
<evidence type="ECO:0000256" key="8">
    <source>
        <dbReference type="RuleBase" id="RU003983"/>
    </source>
</evidence>
<feature type="transmembrane region" description="Helical" evidence="9">
    <location>
        <begin position="146"/>
        <end position="168"/>
    </location>
</feature>
<comment type="similarity">
    <text evidence="8">Belongs to the peptidase M48 family.</text>
</comment>
<evidence type="ECO:0000256" key="4">
    <source>
        <dbReference type="ARBA" id="ARBA00022833"/>
    </source>
</evidence>
<feature type="binding site" evidence="7">
    <location>
        <position position="277"/>
    </location>
    <ligand>
        <name>Zn(2+)</name>
        <dbReference type="ChEBI" id="CHEBI:29105"/>
        <note>catalytic</note>
    </ligand>
</feature>
<evidence type="ECO:0000259" key="11">
    <source>
        <dbReference type="Pfam" id="PF16491"/>
    </source>
</evidence>
<dbReference type="Pfam" id="PF01435">
    <property type="entry name" value="Peptidase_M48"/>
    <property type="match status" value="1"/>
</dbReference>
<dbReference type="Gene3D" id="3.30.2010.10">
    <property type="entry name" value="Metalloproteases ('zincins'), catalytic domain"/>
    <property type="match status" value="1"/>
</dbReference>
<keyword evidence="5 8" id="KW-0482">Metalloprotease</keyword>
<feature type="binding site" evidence="7">
    <location>
        <position position="281"/>
    </location>
    <ligand>
        <name>Zn(2+)</name>
        <dbReference type="ChEBI" id="CHEBI:29105"/>
        <note>catalytic</note>
    </ligand>
</feature>
<keyword evidence="4 7" id="KW-0862">Zinc</keyword>
<evidence type="ECO:0000256" key="5">
    <source>
        <dbReference type="ARBA" id="ARBA00023049"/>
    </source>
</evidence>
<evidence type="ECO:0000256" key="9">
    <source>
        <dbReference type="SAM" id="Phobius"/>
    </source>
</evidence>
<protein>
    <submittedName>
        <fullName evidence="12">Zn-dependent protease with chaperone function</fullName>
    </submittedName>
</protein>
<dbReference type="CDD" id="cd07343">
    <property type="entry name" value="M48A_Zmpste24p_like"/>
    <property type="match status" value="1"/>
</dbReference>
<sequence>MLKLHAVFLTLVVGTELFFAVLAVLNVRYGAKAVAERAEWVGERLGVEDTERLVAYQRAGTGLSLLRSVVGLAVVLLVLYSGLFGDVVAALEGVALPPVARGVVFFAGLVAVARVASAPFSLYETFVVEEQFGFNQQSPRLWLRDLVVGLAVSLVLVAIVAGGVLLTLALFPEWWWVGAWGLFVAFSLAMLVIYPRVIAPLFYDFDPVETGDLRDAVDDVFERAGFDCEQVYTMDASSRSSHSNAYFVGFGRTKRVVLFDTLIEQMDHGEIKSVLAHELAHWKRGHIWKQLASSALRIGVVLAIFSVLIEQPWLYEMFGVPETAYAGLALGTLWIEPLVRLSAPLENRLSLRHEREADSFAVEVMGSGSALSDALANLTSENLANPFPHPLYATFHYTHPPIPERIRYIERQGDAASADGHAGETAD</sequence>
<feature type="domain" description="CAAX prenyl protease 1 N-terminal" evidence="11">
    <location>
        <begin position="48"/>
        <end position="203"/>
    </location>
</feature>
<name>A0A897N2D1_9EURY</name>
<dbReference type="PANTHER" id="PTHR10120">
    <property type="entry name" value="CAAX PRENYL PROTEASE 1"/>
    <property type="match status" value="1"/>
</dbReference>
<dbReference type="AlphaFoldDB" id="A0A897N2D1"/>
<evidence type="ECO:0000256" key="1">
    <source>
        <dbReference type="ARBA" id="ARBA00022670"/>
    </source>
</evidence>
<evidence type="ECO:0000256" key="2">
    <source>
        <dbReference type="ARBA" id="ARBA00022723"/>
    </source>
</evidence>
<evidence type="ECO:0000256" key="6">
    <source>
        <dbReference type="PIRSR" id="PIRSR627057-1"/>
    </source>
</evidence>
<dbReference type="FunFam" id="3.30.2010.10:FF:000010">
    <property type="entry name" value="M48 family peptidase"/>
    <property type="match status" value="1"/>
</dbReference>
<evidence type="ECO:0000313" key="13">
    <source>
        <dbReference type="Proteomes" id="UP000663525"/>
    </source>
</evidence>
<keyword evidence="1 8" id="KW-0645">Protease</keyword>
<keyword evidence="9" id="KW-0812">Transmembrane</keyword>
<dbReference type="GO" id="GO:0071586">
    <property type="term" value="P:CAAX-box protein processing"/>
    <property type="evidence" value="ECO:0007669"/>
    <property type="project" value="InterPro"/>
</dbReference>
<gene>
    <name evidence="12" type="primary">htpX3</name>
    <name evidence="12" type="ORF">HSR121_0520</name>
</gene>
<dbReference type="EMBL" id="CP064787">
    <property type="protein sequence ID" value="QSG04875.1"/>
    <property type="molecule type" value="Genomic_DNA"/>
</dbReference>
<dbReference type="InterPro" id="IPR032456">
    <property type="entry name" value="Peptidase_M48_N"/>
</dbReference>
<feature type="transmembrane region" description="Helical" evidence="9">
    <location>
        <begin position="174"/>
        <end position="194"/>
    </location>
</feature>
<dbReference type="GeneID" id="68854167"/>
<dbReference type="Pfam" id="PF16491">
    <property type="entry name" value="Peptidase_M48_N"/>
    <property type="match status" value="1"/>
</dbReference>
<accession>A0A897N2D1</accession>
<dbReference type="Proteomes" id="UP000663525">
    <property type="component" value="Chromosome"/>
</dbReference>
<keyword evidence="9" id="KW-1133">Transmembrane helix</keyword>
<dbReference type="GO" id="GO:0046872">
    <property type="term" value="F:metal ion binding"/>
    <property type="evidence" value="ECO:0007669"/>
    <property type="project" value="UniProtKB-KW"/>
</dbReference>
<reference evidence="12" key="1">
    <citation type="submission" date="2020-11" db="EMBL/GenBank/DDBJ databases">
        <title>Carbohydrate-dependent, anaerobic sulfur respiration: A novel catabolism in halophilic archaea.</title>
        <authorList>
            <person name="Sorokin D.Y."/>
            <person name="Messina E."/>
            <person name="Smedile F."/>
            <person name="La Cono V."/>
            <person name="Hallsworth J.E."/>
            <person name="Yakimov M.M."/>
        </authorList>
    </citation>
    <scope>NUCLEOTIDE SEQUENCE</scope>
    <source>
        <strain evidence="12">HSR12-1</strain>
    </source>
</reference>
<evidence type="ECO:0000256" key="7">
    <source>
        <dbReference type="PIRSR" id="PIRSR627057-2"/>
    </source>
</evidence>
<organism evidence="12 13">
    <name type="scientific">Halapricum desulfuricans</name>
    <dbReference type="NCBI Taxonomy" id="2841257"/>
    <lineage>
        <taxon>Archaea</taxon>
        <taxon>Methanobacteriati</taxon>
        <taxon>Methanobacteriota</taxon>
        <taxon>Stenosarchaea group</taxon>
        <taxon>Halobacteria</taxon>
        <taxon>Halobacteriales</taxon>
        <taxon>Haloarculaceae</taxon>
        <taxon>Halapricum</taxon>
    </lineage>
</organism>
<feature type="transmembrane region" description="Helical" evidence="9">
    <location>
        <begin position="103"/>
        <end position="126"/>
    </location>
</feature>
<evidence type="ECO:0000259" key="10">
    <source>
        <dbReference type="Pfam" id="PF01435"/>
    </source>
</evidence>
<feature type="domain" description="Peptidase M48" evidence="10">
    <location>
        <begin position="209"/>
        <end position="410"/>
    </location>
</feature>
<dbReference type="RefSeq" id="WP_229114343.1">
    <property type="nucleotide sequence ID" value="NZ_CP064787.1"/>
</dbReference>
<evidence type="ECO:0000256" key="3">
    <source>
        <dbReference type="ARBA" id="ARBA00022801"/>
    </source>
</evidence>
<dbReference type="InterPro" id="IPR001915">
    <property type="entry name" value="Peptidase_M48"/>
</dbReference>
<keyword evidence="3 8" id="KW-0378">Hydrolase</keyword>
<feature type="transmembrane region" description="Helical" evidence="9">
    <location>
        <begin position="291"/>
        <end position="309"/>
    </location>
</feature>
<keyword evidence="2 7" id="KW-0479">Metal-binding</keyword>
<dbReference type="InterPro" id="IPR027057">
    <property type="entry name" value="CAXX_Prtase_1"/>
</dbReference>
<dbReference type="GO" id="GO:0004222">
    <property type="term" value="F:metalloendopeptidase activity"/>
    <property type="evidence" value="ECO:0007669"/>
    <property type="project" value="InterPro"/>
</dbReference>
<evidence type="ECO:0000313" key="12">
    <source>
        <dbReference type="EMBL" id="QSG04875.1"/>
    </source>
</evidence>
<feature type="binding site" evidence="7">
    <location>
        <position position="354"/>
    </location>
    <ligand>
        <name>Zn(2+)</name>
        <dbReference type="ChEBI" id="CHEBI:29105"/>
        <note>catalytic</note>
    </ligand>
</feature>
<comment type="cofactor">
    <cofactor evidence="7 8">
        <name>Zn(2+)</name>
        <dbReference type="ChEBI" id="CHEBI:29105"/>
    </cofactor>
    <text evidence="7 8">Binds 1 zinc ion per subunit.</text>
</comment>
<feature type="transmembrane region" description="Helical" evidence="9">
    <location>
        <begin position="65"/>
        <end position="83"/>
    </location>
</feature>
<keyword evidence="9" id="KW-0472">Membrane</keyword>
<feature type="active site" description="Proton donor" evidence="6">
    <location>
        <position position="358"/>
    </location>
</feature>